<feature type="region of interest" description="Disordered" evidence="1">
    <location>
        <begin position="401"/>
        <end position="423"/>
    </location>
</feature>
<feature type="compositionally biased region" description="Acidic residues" evidence="1">
    <location>
        <begin position="187"/>
        <end position="196"/>
    </location>
</feature>
<evidence type="ECO:0000313" key="3">
    <source>
        <dbReference type="Proteomes" id="UP000305067"/>
    </source>
</evidence>
<feature type="region of interest" description="Disordered" evidence="1">
    <location>
        <begin position="1"/>
        <end position="40"/>
    </location>
</feature>
<feature type="compositionally biased region" description="Polar residues" evidence="1">
    <location>
        <begin position="1"/>
        <end position="12"/>
    </location>
</feature>
<reference evidence="2 3" key="1">
    <citation type="journal article" date="2019" name="Nat. Ecol. Evol.">
        <title>Megaphylogeny resolves global patterns of mushroom evolution.</title>
        <authorList>
            <person name="Varga T."/>
            <person name="Krizsan K."/>
            <person name="Foldi C."/>
            <person name="Dima B."/>
            <person name="Sanchez-Garcia M."/>
            <person name="Sanchez-Ramirez S."/>
            <person name="Szollosi G.J."/>
            <person name="Szarkandi J.G."/>
            <person name="Papp V."/>
            <person name="Albert L."/>
            <person name="Andreopoulos W."/>
            <person name="Angelini C."/>
            <person name="Antonin V."/>
            <person name="Barry K.W."/>
            <person name="Bougher N.L."/>
            <person name="Buchanan P."/>
            <person name="Buyck B."/>
            <person name="Bense V."/>
            <person name="Catcheside P."/>
            <person name="Chovatia M."/>
            <person name="Cooper J."/>
            <person name="Damon W."/>
            <person name="Desjardin D."/>
            <person name="Finy P."/>
            <person name="Geml J."/>
            <person name="Haridas S."/>
            <person name="Hughes K."/>
            <person name="Justo A."/>
            <person name="Karasinski D."/>
            <person name="Kautmanova I."/>
            <person name="Kiss B."/>
            <person name="Kocsube S."/>
            <person name="Kotiranta H."/>
            <person name="LaButti K.M."/>
            <person name="Lechner B.E."/>
            <person name="Liimatainen K."/>
            <person name="Lipzen A."/>
            <person name="Lukacs Z."/>
            <person name="Mihaltcheva S."/>
            <person name="Morgado L.N."/>
            <person name="Niskanen T."/>
            <person name="Noordeloos M.E."/>
            <person name="Ohm R.A."/>
            <person name="Ortiz-Santana B."/>
            <person name="Ovrebo C."/>
            <person name="Racz N."/>
            <person name="Riley R."/>
            <person name="Savchenko A."/>
            <person name="Shiryaev A."/>
            <person name="Soop K."/>
            <person name="Spirin V."/>
            <person name="Szebenyi C."/>
            <person name="Tomsovsky M."/>
            <person name="Tulloss R.E."/>
            <person name="Uehling J."/>
            <person name="Grigoriev I.V."/>
            <person name="Vagvolgyi C."/>
            <person name="Papp T."/>
            <person name="Martin F.M."/>
            <person name="Miettinen O."/>
            <person name="Hibbett D.S."/>
            <person name="Nagy L.G."/>
        </authorList>
    </citation>
    <scope>NUCLEOTIDE SEQUENCE [LARGE SCALE GENOMIC DNA]</scope>
    <source>
        <strain evidence="2 3">CBS 309.79</strain>
    </source>
</reference>
<feature type="compositionally biased region" description="Polar residues" evidence="1">
    <location>
        <begin position="21"/>
        <end position="40"/>
    </location>
</feature>
<dbReference type="EMBL" id="ML178819">
    <property type="protein sequence ID" value="TFL03940.1"/>
    <property type="molecule type" value="Genomic_DNA"/>
</dbReference>
<feature type="compositionally biased region" description="Polar residues" evidence="1">
    <location>
        <begin position="215"/>
        <end position="240"/>
    </location>
</feature>
<evidence type="ECO:0000256" key="1">
    <source>
        <dbReference type="SAM" id="MobiDB-lite"/>
    </source>
</evidence>
<sequence>MHFQNAPSSRAGMSSEAKRNQGMSSEATRNQDQKQIQAGSLVNALKDDQLLADSFYDDSSQLGLDPDKTLTPTGGQSQATDASIETKVESSRSLGKVLGSEDFSSSGSRGLGAKSSIADISRLSREASVASESFSQQLEDYTEEMQNYHTDPEDVDAHADVELDTSGFKARDEAMDVDQDQERCMDLDDPDPDPDPDLGQSPANPIYVDVDDELFTSTRCRIKVSSPSSRQSGRLQATPSSKDKEHEKKVFPPPSFKTSIASYSPAANPTTAKSPKFKPASPIKPVLASGSPSKGAQTHIPFKAVHSPIRPTVGKPGHAQTPLKHAKLHPQPASAVKAPKPIVMSAAQTSAKSTPVPLKTPVQGTSSKPSSQVESTTSVLGVRGRGILEAIEQGPKLKKRRIVSPGPSAKKAQARTISDPDNPFITAAGAKETPKQREDIHVVVDFGPMTPYVAKLAHGAWWGLAGMFSKGTAELKYVES</sequence>
<feature type="compositionally biased region" description="Basic and acidic residues" evidence="1">
    <location>
        <begin position="169"/>
        <end position="186"/>
    </location>
</feature>
<protein>
    <submittedName>
        <fullName evidence="2">Uncharacterized protein</fullName>
    </submittedName>
</protein>
<feature type="region of interest" description="Disordered" evidence="1">
    <location>
        <begin position="57"/>
        <end position="379"/>
    </location>
</feature>
<evidence type="ECO:0000313" key="2">
    <source>
        <dbReference type="EMBL" id="TFL03940.1"/>
    </source>
</evidence>
<accession>A0A5C3QSY1</accession>
<dbReference type="AlphaFoldDB" id="A0A5C3QSY1"/>
<organism evidence="2 3">
    <name type="scientific">Pterulicium gracile</name>
    <dbReference type="NCBI Taxonomy" id="1884261"/>
    <lineage>
        <taxon>Eukaryota</taxon>
        <taxon>Fungi</taxon>
        <taxon>Dikarya</taxon>
        <taxon>Basidiomycota</taxon>
        <taxon>Agaricomycotina</taxon>
        <taxon>Agaricomycetes</taxon>
        <taxon>Agaricomycetidae</taxon>
        <taxon>Agaricales</taxon>
        <taxon>Pleurotineae</taxon>
        <taxon>Pterulaceae</taxon>
        <taxon>Pterulicium</taxon>
    </lineage>
</organism>
<dbReference type="Proteomes" id="UP000305067">
    <property type="component" value="Unassembled WGS sequence"/>
</dbReference>
<name>A0A5C3QSY1_9AGAR</name>
<feature type="compositionally biased region" description="Polar residues" evidence="1">
    <location>
        <begin position="70"/>
        <end position="83"/>
    </location>
</feature>
<feature type="compositionally biased region" description="Basic and acidic residues" evidence="1">
    <location>
        <begin position="150"/>
        <end position="161"/>
    </location>
</feature>
<feature type="compositionally biased region" description="Basic and acidic residues" evidence="1">
    <location>
        <begin position="241"/>
        <end position="250"/>
    </location>
</feature>
<proteinExistence type="predicted"/>
<feature type="compositionally biased region" description="Polar residues" evidence="1">
    <location>
        <begin position="256"/>
        <end position="273"/>
    </location>
</feature>
<feature type="compositionally biased region" description="Polar residues" evidence="1">
    <location>
        <begin position="362"/>
        <end position="379"/>
    </location>
</feature>
<gene>
    <name evidence="2" type="ORF">BDV98DRAFT_563289</name>
</gene>
<keyword evidence="3" id="KW-1185">Reference proteome</keyword>
<feature type="compositionally biased region" description="Polar residues" evidence="1">
    <location>
        <begin position="130"/>
        <end position="149"/>
    </location>
</feature>